<dbReference type="Pfam" id="PF07606">
    <property type="entry name" value="DUF1569"/>
    <property type="match status" value="1"/>
</dbReference>
<dbReference type="EMBL" id="WBUI01000012">
    <property type="protein sequence ID" value="KAB2931748.1"/>
    <property type="molecule type" value="Genomic_DNA"/>
</dbReference>
<name>A0A833LY03_9LEPT</name>
<dbReference type="Proteomes" id="UP000460298">
    <property type="component" value="Unassembled WGS sequence"/>
</dbReference>
<reference evidence="1 2" key="1">
    <citation type="submission" date="2019-10" db="EMBL/GenBank/DDBJ databases">
        <title>Extracellular Electron Transfer in a Candidatus Methanoperedens spp. Enrichment Culture.</title>
        <authorList>
            <person name="Berger S."/>
            <person name="Rangel Shaw D."/>
            <person name="Berben T."/>
            <person name="In 'T Zandt M."/>
            <person name="Frank J."/>
            <person name="Reimann J."/>
            <person name="Jetten M.S.M."/>
            <person name="Welte C.U."/>
        </authorList>
    </citation>
    <scope>NUCLEOTIDE SEQUENCE [LARGE SCALE GENOMIC DNA]</scope>
    <source>
        <strain evidence="1">SB12</strain>
    </source>
</reference>
<dbReference type="AlphaFoldDB" id="A0A833LY03"/>
<dbReference type="InterPro" id="IPR011463">
    <property type="entry name" value="DUF1569"/>
</dbReference>
<evidence type="ECO:0000313" key="1">
    <source>
        <dbReference type="EMBL" id="KAB2931748.1"/>
    </source>
</evidence>
<accession>A0A833LY03</accession>
<proteinExistence type="predicted"/>
<evidence type="ECO:0000313" key="2">
    <source>
        <dbReference type="Proteomes" id="UP000460298"/>
    </source>
</evidence>
<protein>
    <submittedName>
        <fullName evidence="1">DUF1569 domain-containing protein</fullName>
    </submittedName>
</protein>
<sequence length="174" mass="18966">MNRRAFLLRTGGGVLAAVAGGLWLRRTTIPTPDVQAMLTELKGWRGRSVTTTGSWSPAQIFTHLAQSIEYSMTGYPEMKPALFQKTAGSAAFFVFSSLGKMKHNLADPIPGAPSLEASDTGSALDRLITALQSFHDFTGELRPHFAYGALSKAEYAAAHLMHIRDHQREFTVEG</sequence>
<organism evidence="1 2">
    <name type="scientific">Leptonema illini</name>
    <dbReference type="NCBI Taxonomy" id="183"/>
    <lineage>
        <taxon>Bacteria</taxon>
        <taxon>Pseudomonadati</taxon>
        <taxon>Spirochaetota</taxon>
        <taxon>Spirochaetia</taxon>
        <taxon>Leptospirales</taxon>
        <taxon>Leptospiraceae</taxon>
        <taxon>Leptonema</taxon>
    </lineage>
</organism>
<gene>
    <name evidence="1" type="ORF">F9K24_12510</name>
</gene>
<dbReference type="InterPro" id="IPR034660">
    <property type="entry name" value="DinB/YfiT-like"/>
</dbReference>
<comment type="caution">
    <text evidence="1">The sequence shown here is derived from an EMBL/GenBank/DDBJ whole genome shotgun (WGS) entry which is preliminary data.</text>
</comment>
<dbReference type="Gene3D" id="1.20.120.450">
    <property type="entry name" value="dinb family like domain"/>
    <property type="match status" value="1"/>
</dbReference>